<keyword evidence="6" id="KW-1185">Reference proteome</keyword>
<dbReference type="GO" id="GO:0000009">
    <property type="term" value="F:alpha-1,6-mannosyltransferase activity"/>
    <property type="evidence" value="ECO:0007669"/>
    <property type="project" value="TreeGrafter"/>
</dbReference>
<dbReference type="Proteomes" id="UP000076584">
    <property type="component" value="Unassembled WGS sequence"/>
</dbReference>
<proteinExistence type="inferred from homology"/>
<dbReference type="PANTHER" id="PTHR31306:SF10">
    <property type="entry name" value="ALPHA-1,6-MANNOSYLTRANSFERASE MNN11-RELATED"/>
    <property type="match status" value="1"/>
</dbReference>
<dbReference type="InterPro" id="IPR008630">
    <property type="entry name" value="Glyco_trans_34"/>
</dbReference>
<dbReference type="PANTHER" id="PTHR31306">
    <property type="entry name" value="ALPHA-1,6-MANNOSYLTRANSFERASE MNN11-RELATED"/>
    <property type="match status" value="1"/>
</dbReference>
<dbReference type="GO" id="GO:0000136">
    <property type="term" value="C:mannan polymerase complex"/>
    <property type="evidence" value="ECO:0007669"/>
    <property type="project" value="TreeGrafter"/>
</dbReference>
<keyword evidence="2" id="KW-0328">Glycosyltransferase</keyword>
<evidence type="ECO:0000256" key="1">
    <source>
        <dbReference type="ARBA" id="ARBA00005664"/>
    </source>
</evidence>
<sequence>LCQASNRNGYSQRLFSCSTTKETCTKRPFFQKRRLSTLTQLRPPDRLRTDEFTPLNYLTLFDTMHFAYPPRKSSNPPPFRARTSRIPPFIRRSRLKAIAAGALVFLGFVYLLSGAFKSPSGPREPLGEPSVVIVTVLDEEDYSKNYLSSIRDNRKQYAQLHGYEVMFAKTGDYDLNGSPASWNKVVSLRHAMTKYPEAGWFWYLDQDSYIMDPSTSVESLVLKSDKLDGLMIRDHPVVPPDSIIKTFPHLKGDDINFVLTQDREGLSAGSFFVRNSEWARFFIDTWFDPLYRSYNFQKAEGHALEHIVQWHPTILSKLAIVPQKTFNSYNRYDKGEIFSDGDLVVRAAGCTKSGERACEEELDSYNKKWHAAFKAQ</sequence>
<dbReference type="Gene3D" id="3.90.550.10">
    <property type="entry name" value="Spore Coat Polysaccharide Biosynthesis Protein SpsA, Chain A"/>
    <property type="match status" value="1"/>
</dbReference>
<dbReference type="GO" id="GO:0006487">
    <property type="term" value="P:protein N-linked glycosylation"/>
    <property type="evidence" value="ECO:0007669"/>
    <property type="project" value="TreeGrafter"/>
</dbReference>
<protein>
    <submittedName>
        <fullName evidence="5">Galactosyl transferase gma12 mnn10 family protein</fullName>
    </submittedName>
</protein>
<accession>A0A167AAE6</accession>
<keyword evidence="4" id="KW-1133">Transmembrane helix</keyword>
<dbReference type="AlphaFoldDB" id="A0A167AAE6"/>
<evidence type="ECO:0000313" key="5">
    <source>
        <dbReference type="EMBL" id="KZL79896.1"/>
    </source>
</evidence>
<name>A0A167AAE6_COLIC</name>
<evidence type="ECO:0000256" key="3">
    <source>
        <dbReference type="ARBA" id="ARBA00022679"/>
    </source>
</evidence>
<feature type="non-terminal residue" evidence="5">
    <location>
        <position position="1"/>
    </location>
</feature>
<dbReference type="STRING" id="1573173.A0A167AAE6"/>
<evidence type="ECO:0000256" key="4">
    <source>
        <dbReference type="SAM" id="Phobius"/>
    </source>
</evidence>
<feature type="transmembrane region" description="Helical" evidence="4">
    <location>
        <begin position="95"/>
        <end position="116"/>
    </location>
</feature>
<organism evidence="5 6">
    <name type="scientific">Colletotrichum incanum</name>
    <name type="common">Soybean anthracnose fungus</name>
    <dbReference type="NCBI Taxonomy" id="1573173"/>
    <lineage>
        <taxon>Eukaryota</taxon>
        <taxon>Fungi</taxon>
        <taxon>Dikarya</taxon>
        <taxon>Ascomycota</taxon>
        <taxon>Pezizomycotina</taxon>
        <taxon>Sordariomycetes</taxon>
        <taxon>Hypocreomycetidae</taxon>
        <taxon>Glomerellales</taxon>
        <taxon>Glomerellaceae</taxon>
        <taxon>Colletotrichum</taxon>
        <taxon>Colletotrichum spaethianum species complex</taxon>
    </lineage>
</organism>
<evidence type="ECO:0000313" key="6">
    <source>
        <dbReference type="Proteomes" id="UP000076584"/>
    </source>
</evidence>
<keyword evidence="4" id="KW-0472">Membrane</keyword>
<keyword evidence="4" id="KW-0812">Transmembrane</keyword>
<dbReference type="InterPro" id="IPR029044">
    <property type="entry name" value="Nucleotide-diphossugar_trans"/>
</dbReference>
<dbReference type="EMBL" id="LFIW01002021">
    <property type="protein sequence ID" value="KZL79896.1"/>
    <property type="molecule type" value="Genomic_DNA"/>
</dbReference>
<keyword evidence="3 5" id="KW-0808">Transferase</keyword>
<reference evidence="5 6" key="1">
    <citation type="submission" date="2015-06" db="EMBL/GenBank/DDBJ databases">
        <title>Survival trade-offs in plant roots during colonization by closely related pathogenic and mutualistic fungi.</title>
        <authorList>
            <person name="Hacquard S."/>
            <person name="Kracher B."/>
            <person name="Hiruma K."/>
            <person name="Weinman A."/>
            <person name="Muench P."/>
            <person name="Garrido Oter R."/>
            <person name="Ver Loren van Themaat E."/>
            <person name="Dallerey J.-F."/>
            <person name="Damm U."/>
            <person name="Henrissat B."/>
            <person name="Lespinet O."/>
            <person name="Thon M."/>
            <person name="Kemen E."/>
            <person name="McHardy A.C."/>
            <person name="Schulze-Lefert P."/>
            <person name="O'Connell R.J."/>
        </authorList>
    </citation>
    <scope>NUCLEOTIDE SEQUENCE [LARGE SCALE GENOMIC DNA]</scope>
    <source>
        <strain evidence="5 6">MAFF 238704</strain>
    </source>
</reference>
<comment type="similarity">
    <text evidence="1">Belongs to the glycosyltransferase 34 family.</text>
</comment>
<dbReference type="FunFam" id="3.90.550.10:FF:000149">
    <property type="entry name" value="Alpha-1,6-mannosyltransferase subunit"/>
    <property type="match status" value="1"/>
</dbReference>
<gene>
    <name evidence="5" type="ORF">CI238_02345</name>
</gene>
<dbReference type="Pfam" id="PF05637">
    <property type="entry name" value="Glyco_transf_34"/>
    <property type="match status" value="1"/>
</dbReference>
<evidence type="ECO:0000256" key="2">
    <source>
        <dbReference type="ARBA" id="ARBA00022676"/>
    </source>
</evidence>
<comment type="caution">
    <text evidence="5">The sequence shown here is derived from an EMBL/GenBank/DDBJ whole genome shotgun (WGS) entry which is preliminary data.</text>
</comment>